<dbReference type="Gene3D" id="2.60.40.3330">
    <property type="match status" value="1"/>
</dbReference>
<name>A0A0B2V2B6_TOXCA</name>
<comment type="subcellular location">
    <subcellularLocation>
        <location evidence="1">Secreted</location>
    </subcellularLocation>
</comment>
<dbReference type="OrthoDB" id="5809908at2759"/>
<gene>
    <name evidence="6" type="primary">ttr-5</name>
    <name evidence="6" type="ORF">Tcan_12470</name>
    <name evidence="7" type="ORF">TCNE_LOCUS15652</name>
</gene>
<reference evidence="6 8" key="1">
    <citation type="submission" date="2014-11" db="EMBL/GenBank/DDBJ databases">
        <title>Genetic blueprint of the zoonotic pathogen Toxocara canis.</title>
        <authorList>
            <person name="Zhu X.-Q."/>
            <person name="Korhonen P.K."/>
            <person name="Cai H."/>
            <person name="Young N.D."/>
            <person name="Nejsum P."/>
            <person name="von Samson-Himmelstjerna G."/>
            <person name="Boag P.R."/>
            <person name="Tan P."/>
            <person name="Li Q."/>
            <person name="Min J."/>
            <person name="Yang Y."/>
            <person name="Wang X."/>
            <person name="Fang X."/>
            <person name="Hall R.S."/>
            <person name="Hofmann A."/>
            <person name="Sternberg P.W."/>
            <person name="Jex A.R."/>
            <person name="Gasser R.B."/>
        </authorList>
    </citation>
    <scope>NUCLEOTIDE SEQUENCE [LARGE SCALE GENOMIC DNA]</scope>
    <source>
        <strain evidence="6">PN_DK_2014</strain>
    </source>
</reference>
<dbReference type="InterPro" id="IPR001534">
    <property type="entry name" value="Transthyretin-like"/>
</dbReference>
<comment type="similarity">
    <text evidence="2">Belongs to the nematode transthyretin-like family.</text>
</comment>
<evidence type="ECO:0000256" key="1">
    <source>
        <dbReference type="ARBA" id="ARBA00004613"/>
    </source>
</evidence>
<dbReference type="AlphaFoldDB" id="A0A0B2V2B6"/>
<dbReference type="GO" id="GO:0005576">
    <property type="term" value="C:extracellular region"/>
    <property type="evidence" value="ECO:0007669"/>
    <property type="project" value="UniProtKB-SubCell"/>
</dbReference>
<dbReference type="Pfam" id="PF01060">
    <property type="entry name" value="TTR-52"/>
    <property type="match status" value="1"/>
</dbReference>
<accession>A0A0B2V2B6</accession>
<reference evidence="7" key="2">
    <citation type="submission" date="2018-11" db="EMBL/GenBank/DDBJ databases">
        <authorList>
            <consortium name="Pathogen Informatics"/>
        </authorList>
    </citation>
    <scope>NUCLEOTIDE SEQUENCE [LARGE SCALE GENOMIC DNA]</scope>
</reference>
<protein>
    <submittedName>
        <fullName evidence="6">Transthyretin-like protein 5</fullName>
    </submittedName>
</protein>
<dbReference type="GO" id="GO:0009986">
    <property type="term" value="C:cell surface"/>
    <property type="evidence" value="ECO:0007669"/>
    <property type="project" value="InterPro"/>
</dbReference>
<feature type="chain" id="PRO_5010412480" evidence="5">
    <location>
        <begin position="20"/>
        <end position="141"/>
    </location>
</feature>
<sequence>MKVTLVVPFCFTLIVSVISRSTQSTGATGKLVCDGRPVSNAKVQLYTDRSASPSGLMATVTTDANGDFTVKGRSSNYETFRPHVFITHHCHSERCERKFNMMIPDSYTKSGSKPSDLFGLGSVELKRKYPSETKTCPSPKP</sequence>
<feature type="signal peptide" evidence="5">
    <location>
        <begin position="1"/>
        <end position="19"/>
    </location>
</feature>
<evidence type="ECO:0000313" key="7">
    <source>
        <dbReference type="EMBL" id="VDM46973.1"/>
    </source>
</evidence>
<dbReference type="PANTHER" id="PTHR21700:SF54">
    <property type="entry name" value="TRANSTHYRETIN-LIKE FAMILY PROTEIN"/>
    <property type="match status" value="1"/>
</dbReference>
<evidence type="ECO:0000313" key="8">
    <source>
        <dbReference type="Proteomes" id="UP000031036"/>
    </source>
</evidence>
<organism evidence="6 8">
    <name type="scientific">Toxocara canis</name>
    <name type="common">Canine roundworm</name>
    <dbReference type="NCBI Taxonomy" id="6265"/>
    <lineage>
        <taxon>Eukaryota</taxon>
        <taxon>Metazoa</taxon>
        <taxon>Ecdysozoa</taxon>
        <taxon>Nematoda</taxon>
        <taxon>Chromadorea</taxon>
        <taxon>Rhabditida</taxon>
        <taxon>Spirurina</taxon>
        <taxon>Ascaridomorpha</taxon>
        <taxon>Ascaridoidea</taxon>
        <taxon>Toxocaridae</taxon>
        <taxon>Toxocara</taxon>
    </lineage>
</organism>
<evidence type="ECO:0000256" key="2">
    <source>
        <dbReference type="ARBA" id="ARBA00010112"/>
    </source>
</evidence>
<evidence type="ECO:0000256" key="5">
    <source>
        <dbReference type="SAM" id="SignalP"/>
    </source>
</evidence>
<dbReference type="OMA" id="FTISHKC"/>
<dbReference type="EMBL" id="JPKZ01002267">
    <property type="protein sequence ID" value="KHN77581.1"/>
    <property type="molecule type" value="Genomic_DNA"/>
</dbReference>
<dbReference type="SUPFAM" id="SSF49478">
    <property type="entry name" value="Cna protein B-type domain"/>
    <property type="match status" value="1"/>
</dbReference>
<dbReference type="EMBL" id="UYWY01023005">
    <property type="protein sequence ID" value="VDM46973.1"/>
    <property type="molecule type" value="Genomic_DNA"/>
</dbReference>
<proteinExistence type="inferred from homology"/>
<keyword evidence="8" id="KW-1185">Reference proteome</keyword>
<evidence type="ECO:0000256" key="4">
    <source>
        <dbReference type="ARBA" id="ARBA00022729"/>
    </source>
</evidence>
<dbReference type="PANTHER" id="PTHR21700">
    <property type="entry name" value="TRANSTHYRETIN-LIKE FAMILY PROTEIN-RELATED"/>
    <property type="match status" value="1"/>
</dbReference>
<evidence type="ECO:0000256" key="3">
    <source>
        <dbReference type="ARBA" id="ARBA00022525"/>
    </source>
</evidence>
<evidence type="ECO:0000313" key="6">
    <source>
        <dbReference type="EMBL" id="KHN77581.1"/>
    </source>
</evidence>
<dbReference type="Proteomes" id="UP000031036">
    <property type="component" value="Unassembled WGS sequence"/>
</dbReference>
<keyword evidence="4 5" id="KW-0732">Signal</keyword>
<dbReference type="InterPro" id="IPR038479">
    <property type="entry name" value="Transthyretin-like_sf"/>
</dbReference>
<keyword evidence="3" id="KW-0964">Secreted</keyword>